<name>U9T4E0_RHIID</name>
<evidence type="ECO:0000256" key="2">
    <source>
        <dbReference type="ARBA" id="ARBA00022771"/>
    </source>
</evidence>
<proteinExistence type="predicted"/>
<evidence type="ECO:0000256" key="1">
    <source>
        <dbReference type="ARBA" id="ARBA00022723"/>
    </source>
</evidence>
<keyword evidence="1" id="KW-0479">Metal-binding</keyword>
<keyword evidence="3" id="KW-0862">Zinc</keyword>
<sequence length="83" mass="9720">MSYMLYYRKKLLKSQQTDKQTNEVWKHFEKTPLKSAGHFSAKCTYCTKYWSHGTSNELEAHLANNCKDVSKYIRSFYLGVVSA</sequence>
<reference evidence="4" key="1">
    <citation type="submission" date="2013-07" db="EMBL/GenBank/DDBJ databases">
        <title>The genome of an arbuscular mycorrhizal fungus provides insights into the evolution of the oldest plant symbiosis.</title>
        <authorList>
            <consortium name="DOE Joint Genome Institute"/>
            <person name="Tisserant E."/>
            <person name="Malbreil M."/>
            <person name="Kuo A."/>
            <person name="Kohler A."/>
            <person name="Symeonidi A."/>
            <person name="Balestrini R."/>
            <person name="Charron P."/>
            <person name="Duensing N."/>
            <person name="Frei-dit-Frey N."/>
            <person name="Gianinazzi-Pearson V."/>
            <person name="Gilbert B."/>
            <person name="Handa Y."/>
            <person name="Hijri M."/>
            <person name="Kaul R."/>
            <person name="Kawaguchi M."/>
            <person name="Krajinski F."/>
            <person name="Lammers P."/>
            <person name="Lapierre D."/>
            <person name="Masclaux F.G."/>
            <person name="Murat C."/>
            <person name="Morin E."/>
            <person name="Ndikumana S."/>
            <person name="Pagni M."/>
            <person name="Petitpierre D."/>
            <person name="Requena N."/>
            <person name="Rosikiewicz P."/>
            <person name="Riley R."/>
            <person name="Saito K."/>
            <person name="San Clemente H."/>
            <person name="Shapiro H."/>
            <person name="van Tuinen D."/>
            <person name="Becard G."/>
            <person name="Bonfante P."/>
            <person name="Paszkowski U."/>
            <person name="Shachar-Hill Y."/>
            <person name="Young J.P."/>
            <person name="Sanders I.R."/>
            <person name="Henrissat B."/>
            <person name="Rensing S.A."/>
            <person name="Grigoriev I.V."/>
            <person name="Corradi N."/>
            <person name="Roux C."/>
            <person name="Martin F."/>
        </authorList>
    </citation>
    <scope>NUCLEOTIDE SEQUENCE</scope>
    <source>
        <strain evidence="4">DAOM 197198</strain>
    </source>
</reference>
<dbReference type="HOGENOM" id="CLU_2543761_0_0_1"/>
<dbReference type="GO" id="GO:0008270">
    <property type="term" value="F:zinc ion binding"/>
    <property type="evidence" value="ECO:0007669"/>
    <property type="project" value="UniProtKB-KW"/>
</dbReference>
<evidence type="ECO:0000313" key="4">
    <source>
        <dbReference type="EMBL" id="ESA03024.1"/>
    </source>
</evidence>
<dbReference type="EMBL" id="KI295289">
    <property type="protein sequence ID" value="ESA03024.1"/>
    <property type="molecule type" value="Genomic_DNA"/>
</dbReference>
<gene>
    <name evidence="4" type="ORF">GLOINDRAFT_5940</name>
</gene>
<dbReference type="PROSITE" id="PS50808">
    <property type="entry name" value="ZF_BED"/>
    <property type="match status" value="1"/>
</dbReference>
<dbReference type="AlphaFoldDB" id="U9T4E0"/>
<evidence type="ECO:0000256" key="3">
    <source>
        <dbReference type="ARBA" id="ARBA00022833"/>
    </source>
</evidence>
<accession>U9T4E0</accession>
<organism evidence="4">
    <name type="scientific">Rhizophagus irregularis (strain DAOM 181602 / DAOM 197198 / MUCL 43194)</name>
    <name type="common">Arbuscular mycorrhizal fungus</name>
    <name type="synonym">Glomus intraradices</name>
    <dbReference type="NCBI Taxonomy" id="747089"/>
    <lineage>
        <taxon>Eukaryota</taxon>
        <taxon>Fungi</taxon>
        <taxon>Fungi incertae sedis</taxon>
        <taxon>Mucoromycota</taxon>
        <taxon>Glomeromycotina</taxon>
        <taxon>Glomeromycetes</taxon>
        <taxon>Glomerales</taxon>
        <taxon>Glomeraceae</taxon>
        <taxon>Rhizophagus</taxon>
    </lineage>
</organism>
<dbReference type="GO" id="GO:0003677">
    <property type="term" value="F:DNA binding"/>
    <property type="evidence" value="ECO:0007669"/>
    <property type="project" value="InterPro"/>
</dbReference>
<keyword evidence="2" id="KW-0863">Zinc-finger</keyword>
<protein>
    <submittedName>
        <fullName evidence="4">Uncharacterized protein</fullName>
    </submittedName>
</protein>
<dbReference type="Pfam" id="PF02892">
    <property type="entry name" value="zf-BED"/>
    <property type="match status" value="1"/>
</dbReference>
<dbReference type="InterPro" id="IPR003656">
    <property type="entry name" value="Znf_BED"/>
</dbReference>